<evidence type="ECO:0000313" key="2">
    <source>
        <dbReference type="EMBL" id="KAF6224903.1"/>
    </source>
</evidence>
<feature type="region of interest" description="Disordered" evidence="1">
    <location>
        <begin position="300"/>
        <end position="382"/>
    </location>
</feature>
<evidence type="ECO:0000256" key="1">
    <source>
        <dbReference type="SAM" id="MobiDB-lite"/>
    </source>
</evidence>
<organism evidence="2 3">
    <name type="scientific">Letharia lupina</name>
    <dbReference type="NCBI Taxonomy" id="560253"/>
    <lineage>
        <taxon>Eukaryota</taxon>
        <taxon>Fungi</taxon>
        <taxon>Dikarya</taxon>
        <taxon>Ascomycota</taxon>
        <taxon>Pezizomycotina</taxon>
        <taxon>Lecanoromycetes</taxon>
        <taxon>OSLEUM clade</taxon>
        <taxon>Lecanoromycetidae</taxon>
        <taxon>Lecanorales</taxon>
        <taxon>Lecanorineae</taxon>
        <taxon>Parmeliaceae</taxon>
        <taxon>Letharia</taxon>
    </lineage>
</organism>
<feature type="compositionally biased region" description="Low complexity" evidence="1">
    <location>
        <begin position="39"/>
        <end position="53"/>
    </location>
</feature>
<protein>
    <submittedName>
        <fullName evidence="2">Uncharacterized protein</fullName>
    </submittedName>
</protein>
<accession>A0A8H6CK19</accession>
<feature type="region of interest" description="Disordered" evidence="1">
    <location>
        <begin position="150"/>
        <end position="180"/>
    </location>
</feature>
<dbReference type="GeneID" id="59338489"/>
<keyword evidence="3" id="KW-1185">Reference proteome</keyword>
<feature type="compositionally biased region" description="Low complexity" evidence="1">
    <location>
        <begin position="302"/>
        <end position="314"/>
    </location>
</feature>
<dbReference type="EMBL" id="JACCJB010000008">
    <property type="protein sequence ID" value="KAF6224903.1"/>
    <property type="molecule type" value="Genomic_DNA"/>
</dbReference>
<gene>
    <name evidence="2" type="ORF">HO133_010097</name>
</gene>
<feature type="compositionally biased region" description="Basic and acidic residues" evidence="1">
    <location>
        <begin position="373"/>
        <end position="382"/>
    </location>
</feature>
<feature type="compositionally biased region" description="Polar residues" evidence="1">
    <location>
        <begin position="360"/>
        <end position="371"/>
    </location>
</feature>
<dbReference type="Proteomes" id="UP000593566">
    <property type="component" value="Unassembled WGS sequence"/>
</dbReference>
<feature type="compositionally biased region" description="Polar residues" evidence="1">
    <location>
        <begin position="150"/>
        <end position="168"/>
    </location>
</feature>
<name>A0A8H6CK19_9LECA</name>
<dbReference type="RefSeq" id="XP_037153770.1">
    <property type="nucleotide sequence ID" value="XM_037300953.1"/>
</dbReference>
<evidence type="ECO:0000313" key="3">
    <source>
        <dbReference type="Proteomes" id="UP000593566"/>
    </source>
</evidence>
<feature type="compositionally biased region" description="Polar residues" evidence="1">
    <location>
        <begin position="75"/>
        <end position="86"/>
    </location>
</feature>
<feature type="region of interest" description="Disordered" evidence="1">
    <location>
        <begin position="33"/>
        <end position="86"/>
    </location>
</feature>
<dbReference type="AlphaFoldDB" id="A0A8H6CK19"/>
<sequence length="442" mass="48420">MSSVHTVMSGSFSFDTILPPKLDINVGAKSHFFQPPKTPSASSSLHRSTASLPAQDVINKTASRERSRHVSHSSDQLTPFKTLSNASPSMLSFTPSGLESPSSLSPVPFVNTQYRLAGGLDTPTARLTMDEEGGECRASPGLHLRGFRDSQSVPDSYFPQSASALSRESNGRPRQHASPRIQDGFGKAVYGIASVAGKLWDFCRTTAFKGFYSGGGLGYEMKPPLGYMNCDQNMWQEVDCDDVFQSNLCEKSLVPGCFPEEDFIADYMSQIHHTTPPRAAKKVQREKGIGGEISASWVLVGSTSTSRETSPSRLSSRKNPPSNTSARRPIPKLGRRPILPASRPSLTSYAGSPGLHSDRSASFASPRSPITSLKHESPPHAEVHRQAARIRKRELEEDANLKRFNQQLKAMIKEGKEALGTKFEVLEPVDENYAYVYGCRKR</sequence>
<reference evidence="2 3" key="1">
    <citation type="journal article" date="2020" name="Genomics">
        <title>Complete, high-quality genomes from long-read metagenomic sequencing of two wolf lichen thalli reveals enigmatic genome architecture.</title>
        <authorList>
            <person name="McKenzie S.K."/>
            <person name="Walston R.F."/>
            <person name="Allen J.L."/>
        </authorList>
    </citation>
    <scope>NUCLEOTIDE SEQUENCE [LARGE SCALE GENOMIC DNA]</scope>
    <source>
        <strain evidence="2">WasteWater1</strain>
    </source>
</reference>
<proteinExistence type="predicted"/>
<comment type="caution">
    <text evidence="2">The sequence shown here is derived from an EMBL/GenBank/DDBJ whole genome shotgun (WGS) entry which is preliminary data.</text>
</comment>